<evidence type="ECO:0000256" key="1">
    <source>
        <dbReference type="SAM" id="Phobius"/>
    </source>
</evidence>
<dbReference type="AlphaFoldDB" id="A0A0J1FQ60"/>
<keyword evidence="1" id="KW-1133">Transmembrane helix</keyword>
<organism evidence="2 3">
    <name type="scientific">Desulfosporosinus acididurans</name>
    <dbReference type="NCBI Taxonomy" id="476652"/>
    <lineage>
        <taxon>Bacteria</taxon>
        <taxon>Bacillati</taxon>
        <taxon>Bacillota</taxon>
        <taxon>Clostridia</taxon>
        <taxon>Eubacteriales</taxon>
        <taxon>Desulfitobacteriaceae</taxon>
        <taxon>Desulfosporosinus</taxon>
    </lineage>
</organism>
<evidence type="ECO:0000313" key="3">
    <source>
        <dbReference type="Proteomes" id="UP000036356"/>
    </source>
</evidence>
<dbReference type="RefSeq" id="WP_047810876.1">
    <property type="nucleotide sequence ID" value="NZ_LDZY01000010.1"/>
</dbReference>
<name>A0A0J1FQ60_9FIRM</name>
<keyword evidence="3" id="KW-1185">Reference proteome</keyword>
<sequence length="85" mass="9612">MTSLDLTTWMSYAFFMLCLILGWGAAGVLDYDGILRRSTSRLRRILLRFGVTLVLAEGFRLFLSFVLGPLLDMLVNQSINGFKAF</sequence>
<keyword evidence="1" id="KW-0472">Membrane</keyword>
<dbReference type="Proteomes" id="UP000036356">
    <property type="component" value="Unassembled WGS sequence"/>
</dbReference>
<protein>
    <submittedName>
        <fullName evidence="2">Uncharacterized protein</fullName>
    </submittedName>
</protein>
<proteinExistence type="predicted"/>
<feature type="transmembrane region" description="Helical" evidence="1">
    <location>
        <begin position="12"/>
        <end position="33"/>
    </location>
</feature>
<evidence type="ECO:0000313" key="2">
    <source>
        <dbReference type="EMBL" id="KLU65098.1"/>
    </source>
</evidence>
<gene>
    <name evidence="2" type="ORF">DEAC_c30650</name>
</gene>
<dbReference type="PATRIC" id="fig|476652.3.peg.3223"/>
<comment type="caution">
    <text evidence="2">The sequence shown here is derived from an EMBL/GenBank/DDBJ whole genome shotgun (WGS) entry which is preliminary data.</text>
</comment>
<reference evidence="2 3" key="1">
    <citation type="submission" date="2015-06" db="EMBL/GenBank/DDBJ databases">
        <title>Draft genome of the moderately acidophilic sulfate reducer Candidatus Desulfosporosinus acididurans strain M1.</title>
        <authorList>
            <person name="Poehlein A."/>
            <person name="Petzsch P."/>
            <person name="Johnson B.D."/>
            <person name="Schloemann M."/>
            <person name="Daniel R."/>
            <person name="Muehling M."/>
        </authorList>
    </citation>
    <scope>NUCLEOTIDE SEQUENCE [LARGE SCALE GENOMIC DNA]</scope>
    <source>
        <strain evidence="2 3">M1</strain>
    </source>
</reference>
<feature type="transmembrane region" description="Helical" evidence="1">
    <location>
        <begin position="45"/>
        <end position="67"/>
    </location>
</feature>
<dbReference type="STRING" id="476652.DEAC_c30650"/>
<accession>A0A0J1FQ60</accession>
<dbReference type="EMBL" id="LDZY01000010">
    <property type="protein sequence ID" value="KLU65098.1"/>
    <property type="molecule type" value="Genomic_DNA"/>
</dbReference>
<keyword evidence="1" id="KW-0812">Transmembrane</keyword>